<dbReference type="InterPro" id="IPR011932">
    <property type="entry name" value="Recomb_XerD"/>
</dbReference>
<dbReference type="Pfam" id="PF00589">
    <property type="entry name" value="Phage_integrase"/>
    <property type="match status" value="1"/>
</dbReference>
<dbReference type="Gene3D" id="1.10.443.10">
    <property type="entry name" value="Intergrase catalytic core"/>
    <property type="match status" value="1"/>
</dbReference>
<dbReference type="PANTHER" id="PTHR30349:SF81">
    <property type="entry name" value="TYROSINE RECOMBINASE XERC"/>
    <property type="match status" value="1"/>
</dbReference>
<gene>
    <name evidence="11 14" type="primary">xerD</name>
    <name evidence="14" type="ORF">CFL01nite_06630</name>
</gene>
<feature type="domain" description="Core-binding (CB)" evidence="13">
    <location>
        <begin position="14"/>
        <end position="99"/>
    </location>
</feature>
<comment type="subcellular location">
    <subcellularLocation>
        <location evidence="1 11">Cytoplasm</location>
    </subcellularLocation>
</comment>
<evidence type="ECO:0000256" key="1">
    <source>
        <dbReference type="ARBA" id="ARBA00004496"/>
    </source>
</evidence>
<dbReference type="HAMAP" id="MF_01807">
    <property type="entry name" value="Recomb_XerD"/>
    <property type="match status" value="1"/>
</dbReference>
<dbReference type="CDD" id="cd00798">
    <property type="entry name" value="INT_XerDC_C"/>
    <property type="match status" value="1"/>
</dbReference>
<dbReference type="Pfam" id="PF02899">
    <property type="entry name" value="Phage_int_SAM_1"/>
    <property type="match status" value="1"/>
</dbReference>
<accession>A0AB73B5V9</accession>
<sequence>MTRHDSGGGDSRASAAGHIATTWLNHLVVEKGASPNTVSNYRRDVRRYLDWLADAGIEDLSAVGREHVEAYLAHLRSHLAASSASRALIVARGLHKFALAEGVIVRDVAADVAPPSPAQHLPETLSIAEVAALIEATPSGDAATAVDVRDRALLEVLYGTGARISEATDLTVDDVSDNDGILRLTGKGNKERIVPIGSKAQAAISHYLVRARPVLSRGKTPALFLNTRGGPLSRQSAWVVLKRAAQRAGLGKSISPHTLRHSFATHLLEGGADVRTVQELLGHSSVTTTQIYTHVSADSLREVWHTAHPRA</sequence>
<dbReference type="HAMAP" id="MF_01808">
    <property type="entry name" value="Recomb_XerC_XerD"/>
    <property type="match status" value="1"/>
</dbReference>
<keyword evidence="5 11" id="KW-0132">Cell division</keyword>
<feature type="active site" evidence="11">
    <location>
        <position position="283"/>
    </location>
</feature>
<dbReference type="PROSITE" id="PS51898">
    <property type="entry name" value="TYR_RECOMBINASE"/>
    <property type="match status" value="1"/>
</dbReference>
<dbReference type="Proteomes" id="UP000315353">
    <property type="component" value="Unassembled WGS sequence"/>
</dbReference>
<dbReference type="InterPro" id="IPR013762">
    <property type="entry name" value="Integrase-like_cat_sf"/>
</dbReference>
<keyword evidence="4 11" id="KW-0963">Cytoplasm</keyword>
<evidence type="ECO:0000259" key="13">
    <source>
        <dbReference type="PROSITE" id="PS51900"/>
    </source>
</evidence>
<dbReference type="NCBIfam" id="NF001399">
    <property type="entry name" value="PRK00283.1"/>
    <property type="match status" value="1"/>
</dbReference>
<feature type="active site" evidence="11">
    <location>
        <position position="163"/>
    </location>
</feature>
<keyword evidence="7 11" id="KW-0229">DNA integration</keyword>
<organism evidence="14 15">
    <name type="scientific">Corynebacterium flavescens</name>
    <dbReference type="NCBI Taxonomy" id="28028"/>
    <lineage>
        <taxon>Bacteria</taxon>
        <taxon>Bacillati</taxon>
        <taxon>Actinomycetota</taxon>
        <taxon>Actinomycetes</taxon>
        <taxon>Mycobacteriales</taxon>
        <taxon>Corynebacteriaceae</taxon>
        <taxon>Corynebacterium</taxon>
    </lineage>
</organism>
<dbReference type="InterPro" id="IPR002104">
    <property type="entry name" value="Integrase_catalytic"/>
</dbReference>
<dbReference type="GO" id="GO:0005737">
    <property type="term" value="C:cytoplasm"/>
    <property type="evidence" value="ECO:0007669"/>
    <property type="project" value="UniProtKB-SubCell"/>
</dbReference>
<dbReference type="GO" id="GO:0009037">
    <property type="term" value="F:tyrosine-based site-specific recombinase activity"/>
    <property type="evidence" value="ECO:0007669"/>
    <property type="project" value="UniProtKB-UniRule"/>
</dbReference>
<evidence type="ECO:0000256" key="7">
    <source>
        <dbReference type="ARBA" id="ARBA00022908"/>
    </source>
</evidence>
<evidence type="ECO:0000256" key="6">
    <source>
        <dbReference type="ARBA" id="ARBA00022829"/>
    </source>
</evidence>
<feature type="active site" description="O-(3'-phospho-DNA)-tyrosine intermediate" evidence="11">
    <location>
        <position position="292"/>
    </location>
</feature>
<evidence type="ECO:0000256" key="4">
    <source>
        <dbReference type="ARBA" id="ARBA00022490"/>
    </source>
</evidence>
<evidence type="ECO:0000256" key="2">
    <source>
        <dbReference type="ARBA" id="ARBA00010450"/>
    </source>
</evidence>
<keyword evidence="9 11" id="KW-0233">DNA recombination</keyword>
<feature type="active site" evidence="11">
    <location>
        <position position="257"/>
    </location>
</feature>
<dbReference type="InterPro" id="IPR050090">
    <property type="entry name" value="Tyrosine_recombinase_XerCD"/>
</dbReference>
<dbReference type="GO" id="GO:0051301">
    <property type="term" value="P:cell division"/>
    <property type="evidence" value="ECO:0007669"/>
    <property type="project" value="UniProtKB-KW"/>
</dbReference>
<dbReference type="Gene3D" id="1.10.150.130">
    <property type="match status" value="1"/>
</dbReference>
<dbReference type="EMBL" id="BJNB01000006">
    <property type="protein sequence ID" value="GEB97168.1"/>
    <property type="molecule type" value="Genomic_DNA"/>
</dbReference>
<evidence type="ECO:0000256" key="9">
    <source>
        <dbReference type="ARBA" id="ARBA00023172"/>
    </source>
</evidence>
<feature type="domain" description="Tyr recombinase" evidence="12">
    <location>
        <begin position="120"/>
        <end position="305"/>
    </location>
</feature>
<dbReference type="GO" id="GO:0007059">
    <property type="term" value="P:chromosome segregation"/>
    <property type="evidence" value="ECO:0007669"/>
    <property type="project" value="UniProtKB-UniRule"/>
</dbReference>
<name>A0AB73B5V9_CORFL</name>
<feature type="active site" evidence="11">
    <location>
        <position position="187"/>
    </location>
</feature>
<evidence type="ECO:0000313" key="15">
    <source>
        <dbReference type="Proteomes" id="UP000315353"/>
    </source>
</evidence>
<keyword evidence="6 11" id="KW-0159">Chromosome partition</keyword>
<dbReference type="InterPro" id="IPR023009">
    <property type="entry name" value="Tyrosine_recombinase_XerC/XerD"/>
</dbReference>
<evidence type="ECO:0000256" key="11">
    <source>
        <dbReference type="HAMAP-Rule" id="MF_01807"/>
    </source>
</evidence>
<comment type="function">
    <text evidence="11">Site-specific tyrosine recombinase, which acts by catalyzing the cutting and rejoining of the recombining DNA molecules. The XerC-XerD complex is essential to convert dimers of the bacterial chromosome into monomers to permit their segregation at cell division. It also contributes to the segregational stability of plasmids.</text>
</comment>
<dbReference type="GO" id="GO:0003677">
    <property type="term" value="F:DNA binding"/>
    <property type="evidence" value="ECO:0007669"/>
    <property type="project" value="UniProtKB-UniRule"/>
</dbReference>
<evidence type="ECO:0000313" key="14">
    <source>
        <dbReference type="EMBL" id="GEB97168.1"/>
    </source>
</evidence>
<evidence type="ECO:0000256" key="10">
    <source>
        <dbReference type="ARBA" id="ARBA00023306"/>
    </source>
</evidence>
<protein>
    <recommendedName>
        <fullName evidence="3 11">Tyrosine recombinase XerD</fullName>
    </recommendedName>
</protein>
<dbReference type="AlphaFoldDB" id="A0AB73B5V9"/>
<dbReference type="InterPro" id="IPR011010">
    <property type="entry name" value="DNA_brk_join_enz"/>
</dbReference>
<keyword evidence="10 11" id="KW-0131">Cell cycle</keyword>
<dbReference type="GO" id="GO:0006313">
    <property type="term" value="P:DNA transposition"/>
    <property type="evidence" value="ECO:0007669"/>
    <property type="project" value="UniProtKB-UniRule"/>
</dbReference>
<evidence type="ECO:0000259" key="12">
    <source>
        <dbReference type="PROSITE" id="PS51898"/>
    </source>
</evidence>
<evidence type="ECO:0000256" key="8">
    <source>
        <dbReference type="ARBA" id="ARBA00023125"/>
    </source>
</evidence>
<comment type="subunit">
    <text evidence="11">Forms a cyclic heterotetrameric complex composed of two molecules of XerC and two molecules of XerD.</text>
</comment>
<evidence type="ECO:0000256" key="5">
    <source>
        <dbReference type="ARBA" id="ARBA00022618"/>
    </source>
</evidence>
<comment type="similarity">
    <text evidence="2 11">Belongs to the 'phage' integrase family. XerD subfamily.</text>
</comment>
<comment type="caution">
    <text evidence="14">The sequence shown here is derived from an EMBL/GenBank/DDBJ whole genome shotgun (WGS) entry which is preliminary data.</text>
</comment>
<dbReference type="InterPro" id="IPR010998">
    <property type="entry name" value="Integrase_recombinase_N"/>
</dbReference>
<reference evidence="14 15" key="1">
    <citation type="submission" date="2019-06" db="EMBL/GenBank/DDBJ databases">
        <title>Whole genome shotgun sequence of Corynebacterium flavescens NBRC 14136.</title>
        <authorList>
            <person name="Hosoyama A."/>
            <person name="Uohara A."/>
            <person name="Ohji S."/>
            <person name="Ichikawa N."/>
        </authorList>
    </citation>
    <scope>NUCLEOTIDE SEQUENCE [LARGE SCALE GENOMIC DNA]</scope>
    <source>
        <strain evidence="14 15">NBRC 14136</strain>
    </source>
</reference>
<dbReference type="PROSITE" id="PS51900">
    <property type="entry name" value="CB"/>
    <property type="match status" value="1"/>
</dbReference>
<dbReference type="NCBIfam" id="TIGR02225">
    <property type="entry name" value="recomb_XerD"/>
    <property type="match status" value="1"/>
</dbReference>
<feature type="active site" evidence="11">
    <location>
        <position position="260"/>
    </location>
</feature>
<dbReference type="InterPro" id="IPR044068">
    <property type="entry name" value="CB"/>
</dbReference>
<evidence type="ECO:0000256" key="3">
    <source>
        <dbReference type="ARBA" id="ARBA00015810"/>
    </source>
</evidence>
<dbReference type="PANTHER" id="PTHR30349">
    <property type="entry name" value="PHAGE INTEGRASE-RELATED"/>
    <property type="match status" value="1"/>
</dbReference>
<dbReference type="SUPFAM" id="SSF56349">
    <property type="entry name" value="DNA breaking-rejoining enzymes"/>
    <property type="match status" value="1"/>
</dbReference>
<dbReference type="InterPro" id="IPR004107">
    <property type="entry name" value="Integrase_SAM-like_N"/>
</dbReference>
<keyword evidence="8 11" id="KW-0238">DNA-binding</keyword>
<proteinExistence type="inferred from homology"/>